<reference evidence="2" key="1">
    <citation type="submission" date="2021-06" db="EMBL/GenBank/DDBJ databases">
        <authorList>
            <person name="Kallberg Y."/>
            <person name="Tangrot J."/>
            <person name="Rosling A."/>
        </authorList>
    </citation>
    <scope>NUCLEOTIDE SEQUENCE</scope>
    <source>
        <strain evidence="2">BR232B</strain>
    </source>
</reference>
<dbReference type="Proteomes" id="UP000789739">
    <property type="component" value="Unassembled WGS sequence"/>
</dbReference>
<evidence type="ECO:0000313" key="3">
    <source>
        <dbReference type="Proteomes" id="UP000789739"/>
    </source>
</evidence>
<dbReference type="EMBL" id="CAJVPI010000520">
    <property type="protein sequence ID" value="CAG8545264.1"/>
    <property type="molecule type" value="Genomic_DNA"/>
</dbReference>
<proteinExistence type="predicted"/>
<evidence type="ECO:0000256" key="1">
    <source>
        <dbReference type="SAM" id="MobiDB-lite"/>
    </source>
</evidence>
<feature type="region of interest" description="Disordered" evidence="1">
    <location>
        <begin position="1"/>
        <end position="21"/>
    </location>
</feature>
<comment type="caution">
    <text evidence="2">The sequence shown here is derived from an EMBL/GenBank/DDBJ whole genome shotgun (WGS) entry which is preliminary data.</text>
</comment>
<feature type="region of interest" description="Disordered" evidence="1">
    <location>
        <begin position="37"/>
        <end position="80"/>
    </location>
</feature>
<evidence type="ECO:0000313" key="2">
    <source>
        <dbReference type="EMBL" id="CAG8545264.1"/>
    </source>
</evidence>
<feature type="compositionally biased region" description="Basic residues" evidence="1">
    <location>
        <begin position="110"/>
        <end position="123"/>
    </location>
</feature>
<organism evidence="2 3">
    <name type="scientific">Paraglomus brasilianum</name>
    <dbReference type="NCBI Taxonomy" id="144538"/>
    <lineage>
        <taxon>Eukaryota</taxon>
        <taxon>Fungi</taxon>
        <taxon>Fungi incertae sedis</taxon>
        <taxon>Mucoromycota</taxon>
        <taxon>Glomeromycotina</taxon>
        <taxon>Glomeromycetes</taxon>
        <taxon>Paraglomerales</taxon>
        <taxon>Paraglomeraceae</taxon>
        <taxon>Paraglomus</taxon>
    </lineage>
</organism>
<sequence>MCEENRDKCEEKDCEKDEDGKGYETVKVEEIVKNVKRIFWGNDDHGHGAKREDKDGAGNEHKCDKGDDENSEEEDGHKHSVKVWWRRRCESSHEHNTKCEDEYRGGNGGKKMKSKMTKMKNGKGKGNSEKDGEKDGHKYVQNVRRRIWKEYGEKRERKERKLMTNVKTKMAKELVKEKMVINVKNKMVKKLARKMWQIYEEKERS</sequence>
<feature type="compositionally biased region" description="Basic and acidic residues" evidence="1">
    <location>
        <begin position="42"/>
        <end position="65"/>
    </location>
</feature>
<gene>
    <name evidence="2" type="ORF">PBRASI_LOCUS4799</name>
</gene>
<dbReference type="AlphaFoldDB" id="A0A9N9FNG2"/>
<feature type="region of interest" description="Disordered" evidence="1">
    <location>
        <begin position="96"/>
        <end position="140"/>
    </location>
</feature>
<protein>
    <submittedName>
        <fullName evidence="2">3930_t:CDS:1</fullName>
    </submittedName>
</protein>
<feature type="compositionally biased region" description="Basic and acidic residues" evidence="1">
    <location>
        <begin position="126"/>
        <end position="138"/>
    </location>
</feature>
<accession>A0A9N9FNG2</accession>
<keyword evidence="3" id="KW-1185">Reference proteome</keyword>
<name>A0A9N9FNG2_9GLOM</name>